<accession>A0ABW1KT33</accession>
<name>A0ABW1KT33_9PROT</name>
<keyword evidence="2" id="KW-1185">Reference proteome</keyword>
<dbReference type="RefSeq" id="WP_379881522.1">
    <property type="nucleotide sequence ID" value="NZ_JBHPON010000001.1"/>
</dbReference>
<comment type="caution">
    <text evidence="1">The sequence shown here is derived from an EMBL/GenBank/DDBJ whole genome shotgun (WGS) entry which is preliminary data.</text>
</comment>
<dbReference type="EMBL" id="JBHPON010000001">
    <property type="protein sequence ID" value="MFC6034624.1"/>
    <property type="molecule type" value="Genomic_DNA"/>
</dbReference>
<evidence type="ECO:0000313" key="1">
    <source>
        <dbReference type="EMBL" id="MFC6034624.1"/>
    </source>
</evidence>
<dbReference type="Proteomes" id="UP001596116">
    <property type="component" value="Unassembled WGS sequence"/>
</dbReference>
<organism evidence="1 2">
    <name type="scientific">Hyphococcus aureus</name>
    <dbReference type="NCBI Taxonomy" id="2666033"/>
    <lineage>
        <taxon>Bacteria</taxon>
        <taxon>Pseudomonadati</taxon>
        <taxon>Pseudomonadota</taxon>
        <taxon>Alphaproteobacteria</taxon>
        <taxon>Parvularculales</taxon>
        <taxon>Parvularculaceae</taxon>
        <taxon>Hyphococcus</taxon>
    </lineage>
</organism>
<gene>
    <name evidence="1" type="ORF">ACFMB1_03660</name>
</gene>
<sequence length="19" mass="2092">MEFTKLLCNSASSACFRLA</sequence>
<evidence type="ECO:0000313" key="2">
    <source>
        <dbReference type="Proteomes" id="UP001596116"/>
    </source>
</evidence>
<protein>
    <submittedName>
        <fullName evidence="1">Uncharacterized protein</fullName>
    </submittedName>
</protein>
<proteinExistence type="predicted"/>
<reference evidence="1 2" key="1">
    <citation type="submission" date="2024-09" db="EMBL/GenBank/DDBJ databases">
        <authorList>
            <person name="Zhang Z.-H."/>
        </authorList>
    </citation>
    <scope>NUCLEOTIDE SEQUENCE [LARGE SCALE GENOMIC DNA]</scope>
    <source>
        <strain evidence="1 2">HHTR114</strain>
    </source>
</reference>